<keyword evidence="5 6" id="KW-0472">Membrane</keyword>
<comment type="subcellular location">
    <subcellularLocation>
        <location evidence="1">Cell membrane</location>
        <topology evidence="1">Multi-pass membrane protein</topology>
    </subcellularLocation>
</comment>
<dbReference type="PRINTS" id="PR00758">
    <property type="entry name" value="ARSENICPUMP"/>
</dbReference>
<dbReference type="Pfam" id="PF02040">
    <property type="entry name" value="ArsB"/>
    <property type="match status" value="1"/>
</dbReference>
<sequence>MLIVSFVIFLATLAMVIIRPRNIGIGYSAIAGAVASLLLGITTVRDVYIVWGIVWNATFTFVAVIIASLIFDEAGFFEYAAVRIAKFANGNGLKLFVLIIVLGAGISAVFANDGTALILTPIVYTLLTRVGVDKKHVVPFIMATGFIADSASLPLVVSNLVNIVTASYFSISFLDYARVMILPDLMAIIASLAFMLLYFKNSIPYKYDVKKLDNPEDAIKDPLTFRLAMPTIILLIISYSIGGIYNVPVAFIAVPVVAVLFLVARINGKINTNRILRVAPWQIVIFSLGMYLVVFGLGREGFTEILFSLLATFSKLGGPFPTLLSGYLFALIAATMNNMPSVMIGNLAISRFTDPASLIYANVIGNDIGPKFTPIGSLATLLWLYTLDRKGGIKISAMYYMKIGFLIAIPVLSFSLLALWLVTT</sequence>
<feature type="transmembrane region" description="Helical" evidence="6">
    <location>
        <begin position="318"/>
        <end position="336"/>
    </location>
</feature>
<dbReference type="AlphaFoldDB" id="F4G225"/>
<dbReference type="InterPro" id="IPR000802">
    <property type="entry name" value="Arsenical_pump_ArsB"/>
</dbReference>
<dbReference type="PANTHER" id="PTHR43302">
    <property type="entry name" value="TRANSPORTER ARSB-RELATED"/>
    <property type="match status" value="1"/>
</dbReference>
<organism evidence="7 8">
    <name type="scientific">Metallosphaera cuprina (strain Ar-4)</name>
    <dbReference type="NCBI Taxonomy" id="1006006"/>
    <lineage>
        <taxon>Archaea</taxon>
        <taxon>Thermoproteota</taxon>
        <taxon>Thermoprotei</taxon>
        <taxon>Sulfolobales</taxon>
        <taxon>Sulfolobaceae</taxon>
        <taxon>Metallosphaera</taxon>
    </lineage>
</organism>
<dbReference type="NCBIfam" id="NF011980">
    <property type="entry name" value="PRK15445.1"/>
    <property type="match status" value="1"/>
</dbReference>
<evidence type="ECO:0000313" key="7">
    <source>
        <dbReference type="EMBL" id="AEB96102.1"/>
    </source>
</evidence>
<keyword evidence="2" id="KW-1003">Cell membrane</keyword>
<dbReference type="NCBIfam" id="TIGR00935">
    <property type="entry name" value="2a45"/>
    <property type="match status" value="1"/>
</dbReference>
<dbReference type="PANTHER" id="PTHR43302:SF5">
    <property type="entry name" value="TRANSPORTER ARSB-RELATED"/>
    <property type="match status" value="1"/>
</dbReference>
<feature type="transmembrane region" description="Helical" evidence="6">
    <location>
        <begin position="278"/>
        <end position="298"/>
    </location>
</feature>
<name>F4G225_METCR</name>
<evidence type="ECO:0000256" key="5">
    <source>
        <dbReference type="ARBA" id="ARBA00023136"/>
    </source>
</evidence>
<keyword evidence="3 6" id="KW-0812">Transmembrane</keyword>
<protein>
    <submittedName>
        <fullName evidence="7">Arsenical pump membrane protein</fullName>
    </submittedName>
</protein>
<dbReference type="PATRIC" id="fig|1006006.8.peg.2004"/>
<dbReference type="CDD" id="cd01118">
    <property type="entry name" value="ArsB_permease"/>
    <property type="match status" value="1"/>
</dbReference>
<dbReference type="KEGG" id="mcn:Mcup_2000"/>
<evidence type="ECO:0000256" key="2">
    <source>
        <dbReference type="ARBA" id="ARBA00022475"/>
    </source>
</evidence>
<feature type="transmembrane region" description="Helical" evidence="6">
    <location>
        <begin position="48"/>
        <end position="71"/>
    </location>
</feature>
<dbReference type="HOGENOM" id="CLU_043931_1_0_2"/>
<feature type="transmembrane region" description="Helical" evidence="6">
    <location>
        <begin position="95"/>
        <end position="124"/>
    </location>
</feature>
<feature type="transmembrane region" description="Helical" evidence="6">
    <location>
        <begin position="24"/>
        <end position="41"/>
    </location>
</feature>
<dbReference type="EMBL" id="CP002656">
    <property type="protein sequence ID" value="AEB96102.1"/>
    <property type="molecule type" value="Genomic_DNA"/>
</dbReference>
<evidence type="ECO:0000313" key="8">
    <source>
        <dbReference type="Proteomes" id="UP000007812"/>
    </source>
</evidence>
<dbReference type="eggNOG" id="arCOG00238">
    <property type="taxonomic scope" value="Archaea"/>
</dbReference>
<feature type="transmembrane region" description="Helical" evidence="6">
    <location>
        <begin position="176"/>
        <end position="199"/>
    </location>
</feature>
<keyword evidence="4 6" id="KW-1133">Transmembrane helix</keyword>
<evidence type="ECO:0000256" key="4">
    <source>
        <dbReference type="ARBA" id="ARBA00022989"/>
    </source>
</evidence>
<keyword evidence="8" id="KW-1185">Reference proteome</keyword>
<dbReference type="GO" id="GO:0015105">
    <property type="term" value="F:arsenite transmembrane transporter activity"/>
    <property type="evidence" value="ECO:0007669"/>
    <property type="project" value="InterPro"/>
</dbReference>
<evidence type="ECO:0000256" key="6">
    <source>
        <dbReference type="SAM" id="Phobius"/>
    </source>
</evidence>
<feature type="transmembrane region" description="Helical" evidence="6">
    <location>
        <begin position="247"/>
        <end position="266"/>
    </location>
</feature>
<dbReference type="STRING" id="1006006.Mcup_2000"/>
<proteinExistence type="predicted"/>
<dbReference type="GO" id="GO:0005886">
    <property type="term" value="C:plasma membrane"/>
    <property type="evidence" value="ECO:0007669"/>
    <property type="project" value="UniProtKB-SubCell"/>
</dbReference>
<feature type="transmembrane region" description="Helical" evidence="6">
    <location>
        <begin position="399"/>
        <end position="422"/>
    </location>
</feature>
<feature type="transmembrane region" description="Helical" evidence="6">
    <location>
        <begin position="223"/>
        <end position="241"/>
    </location>
</feature>
<evidence type="ECO:0000256" key="3">
    <source>
        <dbReference type="ARBA" id="ARBA00022692"/>
    </source>
</evidence>
<reference evidence="7 8" key="1">
    <citation type="journal article" date="2011" name="J. Bacteriol.">
        <title>Complete genome sequence of Metallosphaera cuprina, a metal sulfide-oxidizing archaeon from a hot spring.</title>
        <authorList>
            <person name="Liu L.J."/>
            <person name="You X.Y."/>
            <person name="Zheng H."/>
            <person name="Wang S."/>
            <person name="Jiang C.Y."/>
            <person name="Liu S.J."/>
        </authorList>
    </citation>
    <scope>NUCLEOTIDE SEQUENCE [LARGE SCALE GENOMIC DNA]</scope>
    <source>
        <strain evidence="7 8">Ar-4</strain>
    </source>
</reference>
<gene>
    <name evidence="7" type="ordered locus">Mcup_2000</name>
</gene>
<dbReference type="Proteomes" id="UP000007812">
    <property type="component" value="Chromosome"/>
</dbReference>
<feature type="transmembrane region" description="Helical" evidence="6">
    <location>
        <begin position="136"/>
        <end position="156"/>
    </location>
</feature>
<accession>F4G225</accession>
<evidence type="ECO:0000256" key="1">
    <source>
        <dbReference type="ARBA" id="ARBA00004651"/>
    </source>
</evidence>
<dbReference type="OrthoDB" id="19068at2157"/>